<keyword evidence="1" id="KW-0812">Transmembrane</keyword>
<dbReference type="NCBIfam" id="TIGR02862">
    <property type="entry name" value="spore_BofA"/>
    <property type="match status" value="1"/>
</dbReference>
<dbReference type="Pfam" id="PF07441">
    <property type="entry name" value="BofA"/>
    <property type="match status" value="1"/>
</dbReference>
<sequence length="89" mass="9466">MFGADIGIVLAYSAGIMLIFMLSWILVIPFKIVGKFVLNALIGGFLIILFNFFGQLTGVNIGVNEITALIVGLLGVPGFIAILAIKLIL</sequence>
<proteinExistence type="predicted"/>
<comment type="caution">
    <text evidence="2">The sequence shown here is derived from an EMBL/GenBank/DDBJ whole genome shotgun (WGS) entry which is preliminary data.</text>
</comment>
<feature type="transmembrane region" description="Helical" evidence="1">
    <location>
        <begin position="36"/>
        <end position="54"/>
    </location>
</feature>
<keyword evidence="1" id="KW-0472">Membrane</keyword>
<dbReference type="EMBL" id="JAGGKS010000002">
    <property type="protein sequence ID" value="MBP1924903.1"/>
    <property type="molecule type" value="Genomic_DNA"/>
</dbReference>
<keyword evidence="3" id="KW-1185">Reference proteome</keyword>
<protein>
    <submittedName>
        <fullName evidence="2">Inhibitor of the pro-sigma K processing machinery</fullName>
    </submittedName>
</protein>
<reference evidence="2 3" key="1">
    <citation type="submission" date="2021-03" db="EMBL/GenBank/DDBJ databases">
        <title>Genomic Encyclopedia of Type Strains, Phase IV (KMG-IV): sequencing the most valuable type-strain genomes for metagenomic binning, comparative biology and taxonomic classification.</title>
        <authorList>
            <person name="Goeker M."/>
        </authorList>
    </citation>
    <scope>NUCLEOTIDE SEQUENCE [LARGE SCALE GENOMIC DNA]</scope>
    <source>
        <strain evidence="2 3">DSM 24004</strain>
    </source>
</reference>
<dbReference type="InterPro" id="IPR010001">
    <property type="entry name" value="BofA"/>
</dbReference>
<evidence type="ECO:0000313" key="2">
    <source>
        <dbReference type="EMBL" id="MBP1924903.1"/>
    </source>
</evidence>
<dbReference type="RefSeq" id="WP_209510663.1">
    <property type="nucleotide sequence ID" value="NZ_JAGGKS010000002.1"/>
</dbReference>
<organism evidence="2 3">
    <name type="scientific">Sedimentibacter acidaminivorans</name>
    <dbReference type="NCBI Taxonomy" id="913099"/>
    <lineage>
        <taxon>Bacteria</taxon>
        <taxon>Bacillati</taxon>
        <taxon>Bacillota</taxon>
        <taxon>Tissierellia</taxon>
        <taxon>Sedimentibacter</taxon>
    </lineage>
</organism>
<feature type="transmembrane region" description="Helical" evidence="1">
    <location>
        <begin position="6"/>
        <end position="29"/>
    </location>
</feature>
<feature type="transmembrane region" description="Helical" evidence="1">
    <location>
        <begin position="66"/>
        <end position="88"/>
    </location>
</feature>
<name>A0ABS4GB45_9FIRM</name>
<gene>
    <name evidence="2" type="ORF">J2Z76_000760</name>
</gene>
<evidence type="ECO:0000313" key="3">
    <source>
        <dbReference type="Proteomes" id="UP001519342"/>
    </source>
</evidence>
<accession>A0ABS4GB45</accession>
<evidence type="ECO:0000256" key="1">
    <source>
        <dbReference type="SAM" id="Phobius"/>
    </source>
</evidence>
<dbReference type="Proteomes" id="UP001519342">
    <property type="component" value="Unassembled WGS sequence"/>
</dbReference>
<keyword evidence="1" id="KW-1133">Transmembrane helix</keyword>